<dbReference type="RefSeq" id="WP_053116309.1">
    <property type="nucleotide sequence ID" value="NZ_CP009922.3"/>
</dbReference>
<dbReference type="Gene3D" id="3.40.50.1820">
    <property type="entry name" value="alpha/beta hydrolase"/>
    <property type="match status" value="1"/>
</dbReference>
<dbReference type="InterPro" id="IPR010071">
    <property type="entry name" value="AA_adenyl_dom"/>
</dbReference>
<reference evidence="7" key="1">
    <citation type="submission" date="2019-08" db="EMBL/GenBank/DDBJ databases">
        <title>Complete genome sequence of a mangrove-derived Streptomyces xiamenensis.</title>
        <authorList>
            <person name="Xu J."/>
        </authorList>
    </citation>
    <scope>NUCLEOTIDE SEQUENCE</scope>
    <source>
        <strain evidence="7">318</strain>
    </source>
</reference>
<evidence type="ECO:0000256" key="4">
    <source>
        <dbReference type="ARBA" id="ARBA00022553"/>
    </source>
</evidence>
<proteinExistence type="inferred from homology"/>
<keyword evidence="3" id="KW-0596">Phosphopantetheine</keyword>
<feature type="region of interest" description="Disordered" evidence="5">
    <location>
        <begin position="950"/>
        <end position="972"/>
    </location>
</feature>
<evidence type="ECO:0000313" key="7">
    <source>
        <dbReference type="EMBL" id="AKG46652.1"/>
    </source>
</evidence>
<keyword evidence="8" id="KW-1185">Reference proteome</keyword>
<dbReference type="SMART" id="SM00823">
    <property type="entry name" value="PKS_PP"/>
    <property type="match status" value="2"/>
</dbReference>
<dbReference type="Pfam" id="PF00501">
    <property type="entry name" value="AMP-binding"/>
    <property type="match status" value="2"/>
</dbReference>
<dbReference type="InterPro" id="IPR023213">
    <property type="entry name" value="CAT-like_dom_sf"/>
</dbReference>
<dbReference type="GO" id="GO:0043041">
    <property type="term" value="P:amino acid activation for nonribosomal peptide biosynthetic process"/>
    <property type="evidence" value="ECO:0007669"/>
    <property type="project" value="TreeGrafter"/>
</dbReference>
<protein>
    <submittedName>
        <fullName evidence="7">Nonribosomal peptide synthetase</fullName>
    </submittedName>
</protein>
<dbReference type="EMBL" id="CP009922">
    <property type="protein sequence ID" value="AKG46652.1"/>
    <property type="molecule type" value="Genomic_DNA"/>
</dbReference>
<feature type="domain" description="Carrier" evidence="6">
    <location>
        <begin position="969"/>
        <end position="1044"/>
    </location>
</feature>
<dbReference type="Pfam" id="PF13193">
    <property type="entry name" value="AMP-binding_C"/>
    <property type="match status" value="2"/>
</dbReference>
<dbReference type="PROSITE" id="PS50075">
    <property type="entry name" value="CARRIER"/>
    <property type="match status" value="2"/>
</dbReference>
<comment type="cofactor">
    <cofactor evidence="1">
        <name>pantetheine 4'-phosphate</name>
        <dbReference type="ChEBI" id="CHEBI:47942"/>
    </cofactor>
</comment>
<dbReference type="Gene3D" id="1.10.1200.10">
    <property type="entry name" value="ACP-like"/>
    <property type="match status" value="1"/>
</dbReference>
<dbReference type="SUPFAM" id="SSF56801">
    <property type="entry name" value="Acetyl-CoA synthetase-like"/>
    <property type="match status" value="2"/>
</dbReference>
<gene>
    <name evidence="7" type="ORF">SXIM_52680</name>
</gene>
<dbReference type="STRING" id="408015.SXIM_52680"/>
<dbReference type="InterPro" id="IPR036736">
    <property type="entry name" value="ACP-like_sf"/>
</dbReference>
<dbReference type="GO" id="GO:0005737">
    <property type="term" value="C:cytoplasm"/>
    <property type="evidence" value="ECO:0007669"/>
    <property type="project" value="TreeGrafter"/>
</dbReference>
<dbReference type="FunFam" id="3.40.50.12780:FF:000012">
    <property type="entry name" value="Non-ribosomal peptide synthetase"/>
    <property type="match status" value="2"/>
</dbReference>
<dbReference type="InterPro" id="IPR020845">
    <property type="entry name" value="AMP-binding_CS"/>
</dbReference>
<dbReference type="GO" id="GO:0008610">
    <property type="term" value="P:lipid biosynthetic process"/>
    <property type="evidence" value="ECO:0007669"/>
    <property type="project" value="UniProtKB-ARBA"/>
</dbReference>
<dbReference type="Pfam" id="PF00668">
    <property type="entry name" value="Condensation"/>
    <property type="match status" value="2"/>
</dbReference>
<dbReference type="Gene3D" id="3.30.559.30">
    <property type="entry name" value="Nonribosomal peptide synthetase, condensation domain"/>
    <property type="match status" value="2"/>
</dbReference>
<dbReference type="FunFam" id="3.40.50.980:FF:000002">
    <property type="entry name" value="Enterobactin synthetase component F"/>
    <property type="match status" value="2"/>
</dbReference>
<dbReference type="SUPFAM" id="SSF47336">
    <property type="entry name" value="ACP-like"/>
    <property type="match status" value="2"/>
</dbReference>
<evidence type="ECO:0000256" key="5">
    <source>
        <dbReference type="SAM" id="MobiDB-lite"/>
    </source>
</evidence>
<dbReference type="CDD" id="cd19543">
    <property type="entry name" value="DCL_NRPS"/>
    <property type="match status" value="1"/>
</dbReference>
<accession>A0A0F7G0B2</accession>
<dbReference type="CDD" id="cd19540">
    <property type="entry name" value="LCL_NRPS-like"/>
    <property type="match status" value="1"/>
</dbReference>
<dbReference type="Proteomes" id="UP000034034">
    <property type="component" value="Chromosome"/>
</dbReference>
<feature type="domain" description="Carrier" evidence="6">
    <location>
        <begin position="2017"/>
        <end position="2092"/>
    </location>
</feature>
<dbReference type="GO" id="GO:0031177">
    <property type="term" value="F:phosphopantetheine binding"/>
    <property type="evidence" value="ECO:0007669"/>
    <property type="project" value="InterPro"/>
</dbReference>
<dbReference type="GO" id="GO:0072330">
    <property type="term" value="P:monocarboxylic acid biosynthetic process"/>
    <property type="evidence" value="ECO:0007669"/>
    <property type="project" value="UniProtKB-ARBA"/>
</dbReference>
<dbReference type="FunFam" id="2.30.38.10:FF:000001">
    <property type="entry name" value="Non-ribosomal peptide synthetase PvdI"/>
    <property type="match status" value="2"/>
</dbReference>
<evidence type="ECO:0000259" key="6">
    <source>
        <dbReference type="PROSITE" id="PS50075"/>
    </source>
</evidence>
<dbReference type="InterPro" id="IPR020806">
    <property type="entry name" value="PKS_PP-bd"/>
</dbReference>
<organism evidence="7 8">
    <name type="scientific">Streptomyces xiamenensis</name>
    <dbReference type="NCBI Taxonomy" id="408015"/>
    <lineage>
        <taxon>Bacteria</taxon>
        <taxon>Bacillati</taxon>
        <taxon>Actinomycetota</taxon>
        <taxon>Actinomycetes</taxon>
        <taxon>Kitasatosporales</taxon>
        <taxon>Streptomycetaceae</taxon>
        <taxon>Streptomyces</taxon>
    </lineage>
</organism>
<dbReference type="InterPro" id="IPR029058">
    <property type="entry name" value="AB_hydrolase_fold"/>
</dbReference>
<dbReference type="GO" id="GO:0017000">
    <property type="term" value="P:antibiotic biosynthetic process"/>
    <property type="evidence" value="ECO:0007669"/>
    <property type="project" value="UniProtKB-ARBA"/>
</dbReference>
<name>A0A0F7G0B2_9ACTN</name>
<dbReference type="InterPro" id="IPR006162">
    <property type="entry name" value="Ppantetheine_attach_site"/>
</dbReference>
<sequence>MSASSNVEEILPLSPFQQGLYFHAGFDRGAPDAYGVQYVLDLEGPLNVRALGEAARAVLNRHSALRAVFRQRASGEPVQVVQRAIPLRFTRLDLLPLAEEERHAALEEFLAKERAVGYDLGRAPLIRFALVRVAPRRYRFALMNHHILLDGWSMPVLLGELFREYADRNAGGSGDVLPPPAGQYRDHLGWLSTRDSAAAETAWRDAFAGLDGPTLLAPPEGTGTPGTPQRLTVSLDTERLNRLTDWARGAGVTVSTVVRAAWGMALARLTGRTDVVLGATVSGRPPELPGVESIVGLFINTVPVRITLDPAEPVRELLRRTQAEQTALLAHDHLGLVDIHRATGHAALFDTVVLMQNYPFDRAEFDKLATGLTLRDVRAHDGAHYPLRLVALPTGDGLDLHLDHRPEVVAAVTARAVADALVRMLDRLTGRAGEVLVRDWDAGTFTGDSAGPVHGERREPPAVTLPELFAEQVARTPEAVAVVDDGDGSSLTYAELDTRAASLARVLVDAGVGPESFVAVLLPRSTDLVTALLAVHKAGGAYLPIDPDYPADRIRYMLDDARPTALVTASSIPVPECAAPIITLDTVEAVPGPLAAVAVRPEHPAYVIYTSGSTGRPKGVVVPHAGIVNRLLWMQDHYGLTPGEGVLQKTSASFDVSVWEFFWPLITGARLVLARPGGQREPGYVADVIGRAGVTTVHFVPSMLQAFLADPAAADCTGLRRVLCSGEALSGDARDRFFRTLPDVELHNLYGPTEASVDVTAHACDPKDTGPTVPIGEPVRNTGLHILDTWLRPVAPGVPGELYLSGIQLARGYWDRPALTAERFVADPFDTTGSGTRMYRTGDIVRRTTDGHLEYLGRTDDQVKIRGFRIEPGEIETALTSLTGIAQATVIVREDRPGDPRITAYLIPKNNAVLETARVRAAVSAVLPDHMVPAAFVTLDALPLTPNGKLDRKALPTPGLDQARSPARAPRTPREETLCRLFADILGTEEVGIDDNFFDLGGHSLLATRLTSRIRTELDVDLDIRTIFEAPTPALLAARCGADDRHRPVLTRAPRTGDVPLAFGQTRLWFLDQLEGPSATYNLSFALRLSGPLDMTAIQRAAMDVLARHESLRTVFRVSDGGPVQHVLEVDELPVPLRTVATSPDGLDREMAAETAKGFRIATELPLRITLFEESEQEHVLLVVVHHLVSDGWSLAPLARDLATAYTARTQHTEPDWEPLPVQYADYTLWQRELLGDANDPTSLAAEQLTYWEKTLTGLPEHTPLPHDHPRPTQATYRGATTPITLTPQLHTQLNQLARDNGATLYMVLQAGLATLLTRLGAGTDIPIGSPIAGRTDEGLDNLIGFFVNTLVLRTDTSNDPTFTTLLHRVRDTDLAAYAHQDLPFEKLVEHLNPTRTLTTHPLFQTALVLQNNTPPQLHLPHLTITPTHLPTTTAKFDLTLDLTETPNGIHGTLEYATDLFTHTTAHNLTQWLTRILASAAANPDARLHTLDFQQESERYTDDNPHQVPAVTLPELFAEQVARTPEAVAVVDDGDGSSLTYAELDTRAASLARVLVDAGVGPESFVAVLLPRSTDLVTALLAVHKAGGAYLPIDPDYPADRIRYMLDDARPTALVTASSVAVPEGPVHTVLIDAPRPGPGLVSPVAVRPEHPAYVIYTSGSTGRPKGVVVPHAGIVNRLLWMQDHYGLRAGEGVLQKTSASFDVSVWEFFWPLITGARLVLARPGGQGDPQHIADLVRREGVTTVHFVPSMLQAFLADPAAADCTGLRRVLCSGEALSGDARDRFFRTLPDVELHNLYGPTEASVDVTAHACDPKDTGPTVPIGGPVWNTGLRVLDAWLQPVPPGVPGELYLTGAQLARGYWDRPALTAERFVADPFDTTGSGTRMYRTGDIVRRTTDGHLEYLGRTDDQVKIRGFRIEPGEIETALTSLTGIAQATVIVREDRPGDPRITAYLVPSAGSTPEPHQLKASLAAVLPDHMVPAAFVTLDALPLTPNGKLDRKALPAPGTDRTPRIIRAPRTPREETLCRLFADILGTEEVGIDDNFFDLGGHSLLATRLISRIRTELQVEADLRAFFQQPTIAAADLWARSTTRVRPALRPMRRPEMDES</sequence>
<dbReference type="PATRIC" id="fig|408015.6.peg.5333"/>
<dbReference type="KEGG" id="sxi:SXIM_52680"/>
<dbReference type="PROSITE" id="PS00455">
    <property type="entry name" value="AMP_BINDING"/>
    <property type="match status" value="2"/>
</dbReference>
<dbReference type="InterPro" id="IPR045851">
    <property type="entry name" value="AMP-bd_C_sf"/>
</dbReference>
<dbReference type="InterPro" id="IPR009081">
    <property type="entry name" value="PP-bd_ACP"/>
</dbReference>
<dbReference type="GO" id="GO:0044550">
    <property type="term" value="P:secondary metabolite biosynthetic process"/>
    <property type="evidence" value="ECO:0007669"/>
    <property type="project" value="UniProtKB-ARBA"/>
</dbReference>
<dbReference type="InterPro" id="IPR025110">
    <property type="entry name" value="AMP-bd_C"/>
</dbReference>
<dbReference type="PROSITE" id="PS00012">
    <property type="entry name" value="PHOSPHOPANTETHEINE"/>
    <property type="match status" value="2"/>
</dbReference>
<dbReference type="NCBIfam" id="TIGR01733">
    <property type="entry name" value="AA-adenyl-dom"/>
    <property type="match status" value="2"/>
</dbReference>
<dbReference type="Gene3D" id="2.30.38.10">
    <property type="entry name" value="Luciferase, Domain 3"/>
    <property type="match status" value="2"/>
</dbReference>
<evidence type="ECO:0000256" key="2">
    <source>
        <dbReference type="ARBA" id="ARBA00006432"/>
    </source>
</evidence>
<dbReference type="InterPro" id="IPR000873">
    <property type="entry name" value="AMP-dep_synth/lig_dom"/>
</dbReference>
<dbReference type="NCBIfam" id="NF003417">
    <property type="entry name" value="PRK04813.1"/>
    <property type="match status" value="2"/>
</dbReference>
<dbReference type="HOGENOM" id="CLU_000022_0_12_11"/>
<dbReference type="CDD" id="cd17646">
    <property type="entry name" value="A_NRPS_AB3403-like"/>
    <property type="match status" value="2"/>
</dbReference>
<dbReference type="Gene3D" id="3.30.300.30">
    <property type="match status" value="2"/>
</dbReference>
<keyword evidence="4" id="KW-0597">Phosphoprotein</keyword>
<dbReference type="PANTHER" id="PTHR45527:SF1">
    <property type="entry name" value="FATTY ACID SYNTHASE"/>
    <property type="match status" value="1"/>
</dbReference>
<evidence type="ECO:0000313" key="8">
    <source>
        <dbReference type="Proteomes" id="UP000034034"/>
    </source>
</evidence>
<dbReference type="InterPro" id="IPR001242">
    <property type="entry name" value="Condensation_dom"/>
</dbReference>
<evidence type="ECO:0000256" key="3">
    <source>
        <dbReference type="ARBA" id="ARBA00022450"/>
    </source>
</evidence>
<dbReference type="FunFam" id="1.10.1200.10:FF:000016">
    <property type="entry name" value="Non-ribosomal peptide synthase"/>
    <property type="match status" value="2"/>
</dbReference>
<dbReference type="Pfam" id="PF00550">
    <property type="entry name" value="PP-binding"/>
    <property type="match status" value="2"/>
</dbReference>
<dbReference type="SUPFAM" id="SSF52777">
    <property type="entry name" value="CoA-dependent acyltransferases"/>
    <property type="match status" value="4"/>
</dbReference>
<dbReference type="FunFam" id="3.30.300.30:FF:000010">
    <property type="entry name" value="Enterobactin synthetase component F"/>
    <property type="match status" value="2"/>
</dbReference>
<evidence type="ECO:0000256" key="1">
    <source>
        <dbReference type="ARBA" id="ARBA00001957"/>
    </source>
</evidence>
<dbReference type="GO" id="GO:0003824">
    <property type="term" value="F:catalytic activity"/>
    <property type="evidence" value="ECO:0007669"/>
    <property type="project" value="InterPro"/>
</dbReference>
<comment type="similarity">
    <text evidence="2">Belongs to the ATP-dependent AMP-binding enzyme family.</text>
</comment>
<dbReference type="PANTHER" id="PTHR45527">
    <property type="entry name" value="NONRIBOSOMAL PEPTIDE SYNTHETASE"/>
    <property type="match status" value="1"/>
</dbReference>
<dbReference type="Gene3D" id="3.30.559.10">
    <property type="entry name" value="Chloramphenicol acetyltransferase-like domain"/>
    <property type="match status" value="2"/>
</dbReference>
<dbReference type="Gene3D" id="3.40.50.980">
    <property type="match status" value="4"/>
</dbReference>